<keyword evidence="2 7" id="KW-0812">Transmembrane</keyword>
<comment type="subcellular location">
    <subcellularLocation>
        <location evidence="1">Endomembrane system</location>
        <topology evidence="1">Multi-pass membrane protein</topology>
    </subcellularLocation>
</comment>
<feature type="transmembrane region" description="Helical" evidence="7">
    <location>
        <begin position="79"/>
        <end position="100"/>
    </location>
</feature>
<evidence type="ECO:0000313" key="10">
    <source>
        <dbReference type="Proteomes" id="UP000439780"/>
    </source>
</evidence>
<feature type="transmembrane region" description="Helical" evidence="7">
    <location>
        <begin position="49"/>
        <end position="73"/>
    </location>
</feature>
<evidence type="ECO:0000256" key="3">
    <source>
        <dbReference type="ARBA" id="ARBA00022989"/>
    </source>
</evidence>
<reference evidence="9 10" key="1">
    <citation type="submission" date="2019-12" db="EMBL/GenBank/DDBJ databases">
        <title>Genomic-based taxomic classification of the family Erythrobacteraceae.</title>
        <authorList>
            <person name="Xu L."/>
        </authorList>
    </citation>
    <scope>NUCLEOTIDE SEQUENCE [LARGE SCALE GENOMIC DNA]</scope>
    <source>
        <strain evidence="9 10">KEMB 9005-328</strain>
    </source>
</reference>
<comment type="caution">
    <text evidence="9">The sequence shown here is derived from an EMBL/GenBank/DDBJ whole genome shotgun (WGS) entry which is preliminary data.</text>
</comment>
<protein>
    <submittedName>
        <fullName evidence="9">Sterol desaturase family protein</fullName>
    </submittedName>
</protein>
<evidence type="ECO:0000313" key="9">
    <source>
        <dbReference type="EMBL" id="MXP29085.1"/>
    </source>
</evidence>
<dbReference type="OrthoDB" id="9770329at2"/>
<dbReference type="PANTHER" id="PTHR21624:SF1">
    <property type="entry name" value="ALKYLGLYCEROL MONOOXYGENASE"/>
    <property type="match status" value="1"/>
</dbReference>
<dbReference type="GO" id="GO:0050479">
    <property type="term" value="F:glyceryl-ether monooxygenase activity"/>
    <property type="evidence" value="ECO:0007669"/>
    <property type="project" value="TreeGrafter"/>
</dbReference>
<keyword evidence="10" id="KW-1185">Reference proteome</keyword>
<name>A0A845AJP8_9SPHN</name>
<dbReference type="EMBL" id="WTYA01000006">
    <property type="protein sequence ID" value="MXP29085.1"/>
    <property type="molecule type" value="Genomic_DNA"/>
</dbReference>
<evidence type="ECO:0000256" key="1">
    <source>
        <dbReference type="ARBA" id="ARBA00004127"/>
    </source>
</evidence>
<evidence type="ECO:0000256" key="6">
    <source>
        <dbReference type="ARBA" id="ARBA00023136"/>
    </source>
</evidence>
<dbReference type="RefSeq" id="WP_160753377.1">
    <property type="nucleotide sequence ID" value="NZ_WTYA01000006.1"/>
</dbReference>
<dbReference type="GO" id="GO:0005506">
    <property type="term" value="F:iron ion binding"/>
    <property type="evidence" value="ECO:0007669"/>
    <property type="project" value="InterPro"/>
</dbReference>
<dbReference type="GO" id="GO:0008610">
    <property type="term" value="P:lipid biosynthetic process"/>
    <property type="evidence" value="ECO:0007669"/>
    <property type="project" value="InterPro"/>
</dbReference>
<evidence type="ECO:0000256" key="5">
    <source>
        <dbReference type="ARBA" id="ARBA00023098"/>
    </source>
</evidence>
<feature type="transmembrane region" description="Helical" evidence="7">
    <location>
        <begin position="146"/>
        <end position="166"/>
    </location>
</feature>
<evidence type="ECO:0000256" key="7">
    <source>
        <dbReference type="SAM" id="Phobius"/>
    </source>
</evidence>
<organism evidence="9 10">
    <name type="scientific">Qipengyuania algicida</name>
    <dbReference type="NCBI Taxonomy" id="1836209"/>
    <lineage>
        <taxon>Bacteria</taxon>
        <taxon>Pseudomonadati</taxon>
        <taxon>Pseudomonadota</taxon>
        <taxon>Alphaproteobacteria</taxon>
        <taxon>Sphingomonadales</taxon>
        <taxon>Erythrobacteraceae</taxon>
        <taxon>Qipengyuania</taxon>
    </lineage>
</organism>
<dbReference type="AlphaFoldDB" id="A0A845AJP8"/>
<keyword evidence="4" id="KW-0560">Oxidoreductase</keyword>
<dbReference type="GO" id="GO:0016020">
    <property type="term" value="C:membrane"/>
    <property type="evidence" value="ECO:0007669"/>
    <property type="project" value="GOC"/>
</dbReference>
<evidence type="ECO:0000256" key="4">
    <source>
        <dbReference type="ARBA" id="ARBA00023002"/>
    </source>
</evidence>
<dbReference type="GO" id="GO:0006643">
    <property type="term" value="P:membrane lipid metabolic process"/>
    <property type="evidence" value="ECO:0007669"/>
    <property type="project" value="TreeGrafter"/>
</dbReference>
<dbReference type="InterPro" id="IPR051689">
    <property type="entry name" value="Sterol_desaturase/TMEM195"/>
</dbReference>
<evidence type="ECO:0000256" key="2">
    <source>
        <dbReference type="ARBA" id="ARBA00022692"/>
    </source>
</evidence>
<keyword evidence="5" id="KW-0443">Lipid metabolism</keyword>
<feature type="domain" description="Fatty acid hydroxylase" evidence="8">
    <location>
        <begin position="94"/>
        <end position="226"/>
    </location>
</feature>
<accession>A0A845AJP8</accession>
<dbReference type="GO" id="GO:0012505">
    <property type="term" value="C:endomembrane system"/>
    <property type="evidence" value="ECO:0007669"/>
    <property type="project" value="UniProtKB-SubCell"/>
</dbReference>
<gene>
    <name evidence="9" type="ORF">GRI58_09645</name>
</gene>
<keyword evidence="3 7" id="KW-1133">Transmembrane helix</keyword>
<dbReference type="Proteomes" id="UP000439780">
    <property type="component" value="Unassembled WGS sequence"/>
</dbReference>
<sequence length="273" mass="30531">MEIYLATARGVFTTLWPLALVFALLAALTKRQRLLAAIRRCRSEAATNLGLVVVNYIILAPIMAVPVAAVAPVVPVAPFLPAFWLSLPEPLTLVAALLLIEFGAYWRHRLEHDAALWRFHATHHADEQIHWLTVLRKHPVGKLIEMLLDNLPILILGVPVWAVIGANLLRSWWSYFIHADVPWTLGAFGHVLISPAAHRLHHVRDEALMGSNYGNMLTVWDRLFGTYVDPAPHINCATGIAEGSRGLWGELARPWERRYRTDSRAAEPGEAII</sequence>
<evidence type="ECO:0000259" key="8">
    <source>
        <dbReference type="Pfam" id="PF04116"/>
    </source>
</evidence>
<dbReference type="InterPro" id="IPR006694">
    <property type="entry name" value="Fatty_acid_hydroxylase"/>
</dbReference>
<dbReference type="Pfam" id="PF04116">
    <property type="entry name" value="FA_hydroxylase"/>
    <property type="match status" value="1"/>
</dbReference>
<dbReference type="PANTHER" id="PTHR21624">
    <property type="entry name" value="STEROL DESATURASE-RELATED PROTEIN"/>
    <property type="match status" value="1"/>
</dbReference>
<keyword evidence="6 7" id="KW-0472">Membrane</keyword>
<feature type="transmembrane region" description="Helical" evidence="7">
    <location>
        <begin position="6"/>
        <end position="28"/>
    </location>
</feature>
<proteinExistence type="predicted"/>